<feature type="domain" description="DUF4234" evidence="2">
    <location>
        <begin position="16"/>
        <end position="81"/>
    </location>
</feature>
<dbReference type="EMBL" id="JACBZD010000001">
    <property type="protein sequence ID" value="NYI04140.1"/>
    <property type="molecule type" value="Genomic_DNA"/>
</dbReference>
<organism evidence="3 4">
    <name type="scientific">Allostreptomyces psammosilenae</name>
    <dbReference type="NCBI Taxonomy" id="1892865"/>
    <lineage>
        <taxon>Bacteria</taxon>
        <taxon>Bacillati</taxon>
        <taxon>Actinomycetota</taxon>
        <taxon>Actinomycetes</taxon>
        <taxon>Kitasatosporales</taxon>
        <taxon>Streptomycetaceae</taxon>
        <taxon>Allostreptomyces</taxon>
    </lineage>
</organism>
<keyword evidence="1" id="KW-0812">Transmembrane</keyword>
<gene>
    <name evidence="3" type="ORF">FHU37_001083</name>
</gene>
<dbReference type="InterPro" id="IPR025328">
    <property type="entry name" value="DUF4234"/>
</dbReference>
<evidence type="ECO:0000313" key="3">
    <source>
        <dbReference type="EMBL" id="NYI04140.1"/>
    </source>
</evidence>
<sequence length="127" mass="13646">MGGPVAAGPIGKVRNPFAVWLLSCITLGIYQMVWYYRINRELRDFAGVQVAPGRAVLAITIGGFVLVPPFVSIANTGGRIARAQEFAGVQQRCSGGVGVLLLFVLSLTSVYYQSQLNDLWRSRGASG</sequence>
<dbReference type="RefSeq" id="WP_179813086.1">
    <property type="nucleotide sequence ID" value="NZ_JACBZD010000001.1"/>
</dbReference>
<keyword evidence="1" id="KW-0472">Membrane</keyword>
<feature type="transmembrane region" description="Helical" evidence="1">
    <location>
        <begin position="56"/>
        <end position="74"/>
    </location>
</feature>
<comment type="caution">
    <text evidence="3">The sequence shown here is derived from an EMBL/GenBank/DDBJ whole genome shotgun (WGS) entry which is preliminary data.</text>
</comment>
<evidence type="ECO:0000256" key="1">
    <source>
        <dbReference type="SAM" id="Phobius"/>
    </source>
</evidence>
<keyword evidence="4" id="KW-1185">Reference proteome</keyword>
<feature type="transmembrane region" description="Helical" evidence="1">
    <location>
        <begin position="17"/>
        <end position="36"/>
    </location>
</feature>
<dbReference type="Proteomes" id="UP000567795">
    <property type="component" value="Unassembled WGS sequence"/>
</dbReference>
<protein>
    <recommendedName>
        <fullName evidence="2">DUF4234 domain-containing protein</fullName>
    </recommendedName>
</protein>
<evidence type="ECO:0000313" key="4">
    <source>
        <dbReference type="Proteomes" id="UP000567795"/>
    </source>
</evidence>
<proteinExistence type="predicted"/>
<feature type="transmembrane region" description="Helical" evidence="1">
    <location>
        <begin position="94"/>
        <end position="112"/>
    </location>
</feature>
<name>A0A852ZS87_9ACTN</name>
<evidence type="ECO:0000259" key="2">
    <source>
        <dbReference type="Pfam" id="PF14018"/>
    </source>
</evidence>
<reference evidence="3 4" key="1">
    <citation type="submission" date="2020-07" db="EMBL/GenBank/DDBJ databases">
        <title>Sequencing the genomes of 1000 actinobacteria strains.</title>
        <authorList>
            <person name="Klenk H.-P."/>
        </authorList>
    </citation>
    <scope>NUCLEOTIDE SEQUENCE [LARGE SCALE GENOMIC DNA]</scope>
    <source>
        <strain evidence="3 4">DSM 42178</strain>
    </source>
</reference>
<accession>A0A852ZS87</accession>
<dbReference type="Pfam" id="PF14018">
    <property type="entry name" value="DUF4234"/>
    <property type="match status" value="1"/>
</dbReference>
<keyword evidence="1" id="KW-1133">Transmembrane helix</keyword>
<dbReference type="AlphaFoldDB" id="A0A852ZS87"/>